<dbReference type="Proteomes" id="UP000556026">
    <property type="component" value="Unassembled WGS sequence"/>
</dbReference>
<evidence type="ECO:0000313" key="3">
    <source>
        <dbReference type="EMBL" id="GFO59035.1"/>
    </source>
</evidence>
<dbReference type="EMBL" id="BLXX01000003">
    <property type="protein sequence ID" value="GFO59035.1"/>
    <property type="molecule type" value="Genomic_DNA"/>
</dbReference>
<name>A0A6V8MGD1_9BACT</name>
<evidence type="ECO:0000313" key="4">
    <source>
        <dbReference type="Proteomes" id="UP000556026"/>
    </source>
</evidence>
<keyword evidence="4" id="KW-1185">Reference proteome</keyword>
<evidence type="ECO:0000256" key="1">
    <source>
        <dbReference type="SAM" id="MobiDB-lite"/>
    </source>
</evidence>
<dbReference type="InterPro" id="IPR035890">
    <property type="entry name" value="Anti-sigma-28_factor_FlgM_sf"/>
</dbReference>
<dbReference type="RefSeq" id="WP_183353883.1">
    <property type="nucleotide sequence ID" value="NZ_BLXX01000003.1"/>
</dbReference>
<feature type="domain" description="Anti-sigma-28 factor FlgM C-terminal" evidence="2">
    <location>
        <begin position="46"/>
        <end position="96"/>
    </location>
</feature>
<organism evidence="3 4">
    <name type="scientific">Geomonas silvestris</name>
    <dbReference type="NCBI Taxonomy" id="2740184"/>
    <lineage>
        <taxon>Bacteria</taxon>
        <taxon>Pseudomonadati</taxon>
        <taxon>Thermodesulfobacteriota</taxon>
        <taxon>Desulfuromonadia</taxon>
        <taxon>Geobacterales</taxon>
        <taxon>Geobacteraceae</taxon>
        <taxon>Geomonas</taxon>
    </lineage>
</organism>
<feature type="compositionally biased region" description="Low complexity" evidence="1">
    <location>
        <begin position="26"/>
        <end position="41"/>
    </location>
</feature>
<sequence length="102" mass="10498">MRIEGSGPPYLVDIGRTAPAGSVASTTPVQGAAQTPAAAKPASQERVVFSAKLREIASLKQQLAALPEVRPEKVALAKQQLQSGLPDGRSVAQSLMEAHGVG</sequence>
<protein>
    <recommendedName>
        <fullName evidence="2">Anti-sigma-28 factor FlgM C-terminal domain-containing protein</fullName>
    </recommendedName>
</protein>
<comment type="caution">
    <text evidence="3">The sequence shown here is derived from an EMBL/GenBank/DDBJ whole genome shotgun (WGS) entry which is preliminary data.</text>
</comment>
<gene>
    <name evidence="3" type="ORF">GMST_13600</name>
</gene>
<dbReference type="Pfam" id="PF04316">
    <property type="entry name" value="FlgM"/>
    <property type="match status" value="1"/>
</dbReference>
<dbReference type="InterPro" id="IPR031316">
    <property type="entry name" value="FlgM_C"/>
</dbReference>
<dbReference type="SUPFAM" id="SSF101498">
    <property type="entry name" value="Anti-sigma factor FlgM"/>
    <property type="match status" value="1"/>
</dbReference>
<feature type="region of interest" description="Disordered" evidence="1">
    <location>
        <begin position="81"/>
        <end position="102"/>
    </location>
</feature>
<feature type="region of interest" description="Disordered" evidence="1">
    <location>
        <begin position="21"/>
        <end position="41"/>
    </location>
</feature>
<accession>A0A6V8MGD1</accession>
<dbReference type="AlphaFoldDB" id="A0A6V8MGD1"/>
<reference evidence="4" key="1">
    <citation type="submission" date="2020-06" db="EMBL/GenBank/DDBJ databases">
        <title>Draft genomic sequence of Geomonas sp. Red330.</title>
        <authorList>
            <person name="Itoh H."/>
            <person name="Zhenxing X."/>
            <person name="Ushijima N."/>
            <person name="Masuda Y."/>
            <person name="Shiratori Y."/>
            <person name="Senoo K."/>
        </authorList>
    </citation>
    <scope>NUCLEOTIDE SEQUENCE [LARGE SCALE GENOMIC DNA]</scope>
    <source>
        <strain evidence="4">Red330</strain>
    </source>
</reference>
<evidence type="ECO:0000259" key="2">
    <source>
        <dbReference type="Pfam" id="PF04316"/>
    </source>
</evidence>
<proteinExistence type="predicted"/>